<evidence type="ECO:0000313" key="1">
    <source>
        <dbReference type="EMBL" id="KAJ9085127.1"/>
    </source>
</evidence>
<accession>A0ACC2UFF9</accession>
<protein>
    <submittedName>
        <fullName evidence="1">Uncharacterized protein</fullName>
    </submittedName>
</protein>
<organism evidence="1 2">
    <name type="scientific">Entomophthora muscae</name>
    <dbReference type="NCBI Taxonomy" id="34485"/>
    <lineage>
        <taxon>Eukaryota</taxon>
        <taxon>Fungi</taxon>
        <taxon>Fungi incertae sedis</taxon>
        <taxon>Zoopagomycota</taxon>
        <taxon>Entomophthoromycotina</taxon>
        <taxon>Entomophthoromycetes</taxon>
        <taxon>Entomophthorales</taxon>
        <taxon>Entomophthoraceae</taxon>
        <taxon>Entomophthora</taxon>
    </lineage>
</organism>
<comment type="caution">
    <text evidence="1">The sequence shown here is derived from an EMBL/GenBank/DDBJ whole genome shotgun (WGS) entry which is preliminary data.</text>
</comment>
<evidence type="ECO:0000313" key="2">
    <source>
        <dbReference type="Proteomes" id="UP001165960"/>
    </source>
</evidence>
<dbReference type="EMBL" id="QTSX02000780">
    <property type="protein sequence ID" value="KAJ9085127.1"/>
    <property type="molecule type" value="Genomic_DNA"/>
</dbReference>
<reference evidence="1" key="1">
    <citation type="submission" date="2022-04" db="EMBL/GenBank/DDBJ databases">
        <title>Genome of the entomopathogenic fungus Entomophthora muscae.</title>
        <authorList>
            <person name="Elya C."/>
            <person name="Lovett B.R."/>
            <person name="Lee E."/>
            <person name="Macias A.M."/>
            <person name="Hajek A.E."/>
            <person name="De Bivort B.L."/>
            <person name="Kasson M.T."/>
            <person name="De Fine Licht H.H."/>
            <person name="Stajich J.E."/>
        </authorList>
    </citation>
    <scope>NUCLEOTIDE SEQUENCE</scope>
    <source>
        <strain evidence="1">Berkeley</strain>
    </source>
</reference>
<name>A0ACC2UFF9_9FUNG</name>
<proteinExistence type="predicted"/>
<dbReference type="Proteomes" id="UP001165960">
    <property type="component" value="Unassembled WGS sequence"/>
</dbReference>
<keyword evidence="2" id="KW-1185">Reference proteome</keyword>
<sequence length="185" mass="20764">MTSYFEEHGVSEKPKATSQLSTDQTYEDFLGLGAQSGDTANNDFVLLANTYARILNQRGMSDDSQQQELIDNLVTQLLEEANESAKGPPPASKAFIKNLPKIDLSSLDQDSYCSICKDPFASISDNDPVVKLPCGHHFDSECLLPWLKLHNTCPVCRHEVPSDDPEWLKKKHEAEMTLNRDWMYG</sequence>
<gene>
    <name evidence="1" type="ORF">DSO57_1016959</name>
</gene>